<dbReference type="Proteomes" id="UP001548713">
    <property type="component" value="Unassembled WGS sequence"/>
</dbReference>
<comment type="caution">
    <text evidence="1">The sequence shown here is derived from an EMBL/GenBank/DDBJ whole genome shotgun (WGS) entry which is preliminary data.</text>
</comment>
<keyword evidence="2" id="KW-1185">Reference proteome</keyword>
<sequence length="167" mass="18252">MAFAPQAIRLSLVYATLQYELEVVNSGAERLPELQVHADLSSAHASIDTREQLAPSPGQLEVKHTVPALPVGETMHLKGEIRIPLQQIRRLMKGNAQFFVPLARFCFCSPEGEAVRRVFTVGQHNPNGSGALASVRLDAGPRNLRELDAREIEAARGFALDPVRAHG</sequence>
<name>A0ABV2D064_9SPHN</name>
<organism evidence="1 2">
    <name type="scientific">Novosphingobium kalidii</name>
    <dbReference type="NCBI Taxonomy" id="3230299"/>
    <lineage>
        <taxon>Bacteria</taxon>
        <taxon>Pseudomonadati</taxon>
        <taxon>Pseudomonadota</taxon>
        <taxon>Alphaproteobacteria</taxon>
        <taxon>Sphingomonadales</taxon>
        <taxon>Sphingomonadaceae</taxon>
        <taxon>Novosphingobium</taxon>
    </lineage>
</organism>
<dbReference type="EMBL" id="JBEWLY010000013">
    <property type="protein sequence ID" value="MET1755251.1"/>
    <property type="molecule type" value="Genomic_DNA"/>
</dbReference>
<accession>A0ABV2D064</accession>
<proteinExistence type="predicted"/>
<evidence type="ECO:0000313" key="2">
    <source>
        <dbReference type="Proteomes" id="UP001548713"/>
    </source>
</evidence>
<evidence type="ECO:0000313" key="1">
    <source>
        <dbReference type="EMBL" id="MET1755251.1"/>
    </source>
</evidence>
<dbReference type="RefSeq" id="WP_353983725.1">
    <property type="nucleotide sequence ID" value="NZ_JBEWLY010000013.1"/>
</dbReference>
<reference evidence="1 2" key="1">
    <citation type="submission" date="2024-07" db="EMBL/GenBank/DDBJ databases">
        <title>Novosphingobium kalidii RD2P27.</title>
        <authorList>
            <person name="Sun J.-Q."/>
        </authorList>
    </citation>
    <scope>NUCLEOTIDE SEQUENCE [LARGE SCALE GENOMIC DNA]</scope>
    <source>
        <strain evidence="1 2">RD2P27</strain>
    </source>
</reference>
<protein>
    <submittedName>
        <fullName evidence="1">Uncharacterized protein</fullName>
    </submittedName>
</protein>
<gene>
    <name evidence="1" type="ORF">ABVV53_07250</name>
</gene>